<gene>
    <name evidence="5" type="ORF">ASPZODRAFT_66131</name>
</gene>
<dbReference type="PANTHER" id="PTHR41237:SF1">
    <property type="entry name" value="SMALL RIBOSOMAL SUBUNIT PROTEIN BS21M"/>
    <property type="match status" value="1"/>
</dbReference>
<keyword evidence="2" id="KW-0689">Ribosomal protein</keyword>
<keyword evidence="6" id="KW-1185">Reference proteome</keyword>
<dbReference type="Pfam" id="PF01165">
    <property type="entry name" value="Ribosomal_S21"/>
    <property type="match status" value="1"/>
</dbReference>
<keyword evidence="3" id="KW-0687">Ribonucleoprotein</keyword>
<dbReference type="InterPro" id="IPR001911">
    <property type="entry name" value="Ribosomal_bS21"/>
</dbReference>
<dbReference type="OrthoDB" id="2501249at2759"/>
<protein>
    <recommendedName>
        <fullName evidence="7">Ribosomal protein S21</fullName>
    </recommendedName>
</protein>
<feature type="region of interest" description="Disordered" evidence="4">
    <location>
        <begin position="85"/>
        <end position="120"/>
    </location>
</feature>
<feature type="region of interest" description="Disordered" evidence="4">
    <location>
        <begin position="36"/>
        <end position="73"/>
    </location>
</feature>
<dbReference type="EMBL" id="KV878342">
    <property type="protein sequence ID" value="OJJ46607.1"/>
    <property type="molecule type" value="Genomic_DNA"/>
</dbReference>
<dbReference type="GO" id="GO:0070124">
    <property type="term" value="P:mitochondrial translational initiation"/>
    <property type="evidence" value="ECO:0007669"/>
    <property type="project" value="TreeGrafter"/>
</dbReference>
<dbReference type="InterPro" id="IPR052837">
    <property type="entry name" value="Mitoribosomal_bS21"/>
</dbReference>
<evidence type="ECO:0000256" key="4">
    <source>
        <dbReference type="SAM" id="MobiDB-lite"/>
    </source>
</evidence>
<accession>A0A1L9SHK3</accession>
<proteinExistence type="inferred from homology"/>
<evidence type="ECO:0000313" key="6">
    <source>
        <dbReference type="Proteomes" id="UP000184188"/>
    </source>
</evidence>
<feature type="compositionally biased region" description="Low complexity" evidence="4">
    <location>
        <begin position="102"/>
        <end position="111"/>
    </location>
</feature>
<dbReference type="GeneID" id="34615818"/>
<dbReference type="Proteomes" id="UP000184188">
    <property type="component" value="Unassembled WGS sequence"/>
</dbReference>
<name>A0A1L9SHK3_9EURO</name>
<organism evidence="5 6">
    <name type="scientific">Penicilliopsis zonata CBS 506.65</name>
    <dbReference type="NCBI Taxonomy" id="1073090"/>
    <lineage>
        <taxon>Eukaryota</taxon>
        <taxon>Fungi</taxon>
        <taxon>Dikarya</taxon>
        <taxon>Ascomycota</taxon>
        <taxon>Pezizomycotina</taxon>
        <taxon>Eurotiomycetes</taxon>
        <taxon>Eurotiomycetidae</taxon>
        <taxon>Eurotiales</taxon>
        <taxon>Aspergillaceae</taxon>
        <taxon>Penicilliopsis</taxon>
    </lineage>
</organism>
<dbReference type="AlphaFoldDB" id="A0A1L9SHK3"/>
<evidence type="ECO:0000313" key="5">
    <source>
        <dbReference type="EMBL" id="OJJ46607.1"/>
    </source>
</evidence>
<evidence type="ECO:0000256" key="2">
    <source>
        <dbReference type="ARBA" id="ARBA00022980"/>
    </source>
</evidence>
<sequence length="230" mass="25656">MEMRGVLRVVRSQPASSLLFKPPMLYNPVFLRYSSTTAPGSPTVKPSQRSSASSSSTSTSAPPKRAPTSSDFDDILDKLDINSRQSAQTSQAGGPGGKPGKKAGSSPLSSSNQPVFSDPLSLSRAVSQGVETEQYYRSSSLRRVELTLGPKLGRQVNVEPERGLDLPSALRRLQIQCSANRIKQQVREQKYHVRRGQKLKNLKVERWRRLFRQSFQRTVTKIQRMRAQGW</sequence>
<comment type="similarity">
    <text evidence="1">Belongs to the bacterial ribosomal protein bS21 family.</text>
</comment>
<dbReference type="PANTHER" id="PTHR41237">
    <property type="entry name" value="37S RIBOSOMAL PROTEIN MRP21, MITOCHONDRIAL"/>
    <property type="match status" value="1"/>
</dbReference>
<dbReference type="GO" id="GO:0005763">
    <property type="term" value="C:mitochondrial small ribosomal subunit"/>
    <property type="evidence" value="ECO:0007669"/>
    <property type="project" value="TreeGrafter"/>
</dbReference>
<dbReference type="GO" id="GO:0003735">
    <property type="term" value="F:structural constituent of ribosome"/>
    <property type="evidence" value="ECO:0007669"/>
    <property type="project" value="InterPro"/>
</dbReference>
<evidence type="ECO:0000256" key="3">
    <source>
        <dbReference type="ARBA" id="ARBA00023274"/>
    </source>
</evidence>
<dbReference type="RefSeq" id="XP_022581117.1">
    <property type="nucleotide sequence ID" value="XM_022729354.1"/>
</dbReference>
<evidence type="ECO:0008006" key="7">
    <source>
        <dbReference type="Google" id="ProtNLM"/>
    </source>
</evidence>
<evidence type="ECO:0000256" key="1">
    <source>
        <dbReference type="ARBA" id="ARBA00006640"/>
    </source>
</evidence>
<feature type="compositionally biased region" description="Low complexity" evidence="4">
    <location>
        <begin position="45"/>
        <end position="70"/>
    </location>
</feature>
<dbReference type="VEuPathDB" id="FungiDB:ASPZODRAFT_66131"/>
<dbReference type="STRING" id="1073090.A0A1L9SHK3"/>
<reference evidence="6" key="1">
    <citation type="journal article" date="2017" name="Genome Biol.">
        <title>Comparative genomics reveals high biological diversity and specific adaptations in the industrially and medically important fungal genus Aspergillus.</title>
        <authorList>
            <person name="de Vries R.P."/>
            <person name="Riley R."/>
            <person name="Wiebenga A."/>
            <person name="Aguilar-Osorio G."/>
            <person name="Amillis S."/>
            <person name="Uchima C.A."/>
            <person name="Anderluh G."/>
            <person name="Asadollahi M."/>
            <person name="Askin M."/>
            <person name="Barry K."/>
            <person name="Battaglia E."/>
            <person name="Bayram O."/>
            <person name="Benocci T."/>
            <person name="Braus-Stromeyer S.A."/>
            <person name="Caldana C."/>
            <person name="Canovas D."/>
            <person name="Cerqueira G.C."/>
            <person name="Chen F."/>
            <person name="Chen W."/>
            <person name="Choi C."/>
            <person name="Clum A."/>
            <person name="Dos Santos R.A."/>
            <person name="Damasio A.R."/>
            <person name="Diallinas G."/>
            <person name="Emri T."/>
            <person name="Fekete E."/>
            <person name="Flipphi M."/>
            <person name="Freyberg S."/>
            <person name="Gallo A."/>
            <person name="Gournas C."/>
            <person name="Habgood R."/>
            <person name="Hainaut M."/>
            <person name="Harispe M.L."/>
            <person name="Henrissat B."/>
            <person name="Hilden K.S."/>
            <person name="Hope R."/>
            <person name="Hossain A."/>
            <person name="Karabika E."/>
            <person name="Karaffa L."/>
            <person name="Karanyi Z."/>
            <person name="Krasevec N."/>
            <person name="Kuo A."/>
            <person name="Kusch H."/>
            <person name="LaButti K."/>
            <person name="Lagendijk E.L."/>
            <person name="Lapidus A."/>
            <person name="Levasseur A."/>
            <person name="Lindquist E."/>
            <person name="Lipzen A."/>
            <person name="Logrieco A.F."/>
            <person name="MacCabe A."/>
            <person name="Maekelae M.R."/>
            <person name="Malavazi I."/>
            <person name="Melin P."/>
            <person name="Meyer V."/>
            <person name="Mielnichuk N."/>
            <person name="Miskei M."/>
            <person name="Molnar A.P."/>
            <person name="Mule G."/>
            <person name="Ngan C.Y."/>
            <person name="Orejas M."/>
            <person name="Orosz E."/>
            <person name="Ouedraogo J.P."/>
            <person name="Overkamp K.M."/>
            <person name="Park H.-S."/>
            <person name="Perrone G."/>
            <person name="Piumi F."/>
            <person name="Punt P.J."/>
            <person name="Ram A.F."/>
            <person name="Ramon A."/>
            <person name="Rauscher S."/>
            <person name="Record E."/>
            <person name="Riano-Pachon D.M."/>
            <person name="Robert V."/>
            <person name="Roehrig J."/>
            <person name="Ruller R."/>
            <person name="Salamov A."/>
            <person name="Salih N.S."/>
            <person name="Samson R.A."/>
            <person name="Sandor E."/>
            <person name="Sanguinetti M."/>
            <person name="Schuetze T."/>
            <person name="Sepcic K."/>
            <person name="Shelest E."/>
            <person name="Sherlock G."/>
            <person name="Sophianopoulou V."/>
            <person name="Squina F.M."/>
            <person name="Sun H."/>
            <person name="Susca A."/>
            <person name="Todd R.B."/>
            <person name="Tsang A."/>
            <person name="Unkles S.E."/>
            <person name="van de Wiele N."/>
            <person name="van Rossen-Uffink D."/>
            <person name="Oliveira J.V."/>
            <person name="Vesth T.C."/>
            <person name="Visser J."/>
            <person name="Yu J.-H."/>
            <person name="Zhou M."/>
            <person name="Andersen M.R."/>
            <person name="Archer D.B."/>
            <person name="Baker S.E."/>
            <person name="Benoit I."/>
            <person name="Brakhage A.A."/>
            <person name="Braus G.H."/>
            <person name="Fischer R."/>
            <person name="Frisvad J.C."/>
            <person name="Goldman G.H."/>
            <person name="Houbraken J."/>
            <person name="Oakley B."/>
            <person name="Pocsi I."/>
            <person name="Scazzocchio C."/>
            <person name="Seiboth B."/>
            <person name="vanKuyk P.A."/>
            <person name="Wortman J."/>
            <person name="Dyer P.S."/>
            <person name="Grigoriev I.V."/>
        </authorList>
    </citation>
    <scope>NUCLEOTIDE SEQUENCE [LARGE SCALE GENOMIC DNA]</scope>
    <source>
        <strain evidence="6">CBS 506.65</strain>
    </source>
</reference>